<feature type="region of interest" description="Disordered" evidence="1">
    <location>
        <begin position="46"/>
        <end position="99"/>
    </location>
</feature>
<dbReference type="RefSeq" id="XP_017773360.1">
    <property type="nucleotide sequence ID" value="XM_017917871.1"/>
</dbReference>
<name>A0ABM1MFL0_NICVS</name>
<keyword evidence="3" id="KW-1185">Reference proteome</keyword>
<feature type="compositionally biased region" description="Polar residues" evidence="1">
    <location>
        <begin position="48"/>
        <end position="57"/>
    </location>
</feature>
<feature type="transmembrane region" description="Helical" evidence="2">
    <location>
        <begin position="204"/>
        <end position="227"/>
    </location>
</feature>
<keyword evidence="2" id="KW-0472">Membrane</keyword>
<organism evidence="3 4">
    <name type="scientific">Nicrophorus vespilloides</name>
    <name type="common">Boreal carrion beetle</name>
    <dbReference type="NCBI Taxonomy" id="110193"/>
    <lineage>
        <taxon>Eukaryota</taxon>
        <taxon>Metazoa</taxon>
        <taxon>Ecdysozoa</taxon>
        <taxon>Arthropoda</taxon>
        <taxon>Hexapoda</taxon>
        <taxon>Insecta</taxon>
        <taxon>Pterygota</taxon>
        <taxon>Neoptera</taxon>
        <taxon>Endopterygota</taxon>
        <taxon>Coleoptera</taxon>
        <taxon>Polyphaga</taxon>
        <taxon>Staphyliniformia</taxon>
        <taxon>Silphidae</taxon>
        <taxon>Nicrophorinae</taxon>
        <taxon>Nicrophorus</taxon>
    </lineage>
</organism>
<feature type="compositionally biased region" description="Basic residues" evidence="1">
    <location>
        <begin position="66"/>
        <end position="86"/>
    </location>
</feature>
<evidence type="ECO:0000256" key="2">
    <source>
        <dbReference type="SAM" id="Phobius"/>
    </source>
</evidence>
<evidence type="ECO:0000256" key="1">
    <source>
        <dbReference type="SAM" id="MobiDB-lite"/>
    </source>
</evidence>
<keyword evidence="2" id="KW-0812">Transmembrane</keyword>
<feature type="region of interest" description="Disordered" evidence="1">
    <location>
        <begin position="245"/>
        <end position="267"/>
    </location>
</feature>
<proteinExistence type="predicted"/>
<keyword evidence="2" id="KW-1133">Transmembrane helix</keyword>
<evidence type="ECO:0000313" key="3">
    <source>
        <dbReference type="Proteomes" id="UP000695000"/>
    </source>
</evidence>
<dbReference type="GeneID" id="108560357"/>
<reference evidence="4" key="1">
    <citation type="submission" date="2025-08" db="UniProtKB">
        <authorList>
            <consortium name="RefSeq"/>
        </authorList>
    </citation>
    <scope>IDENTIFICATION</scope>
    <source>
        <tissue evidence="4">Whole Larva</tissue>
    </source>
</reference>
<evidence type="ECO:0000313" key="4">
    <source>
        <dbReference type="RefSeq" id="XP_017773360.1"/>
    </source>
</evidence>
<gene>
    <name evidence="4" type="primary">LOC108560357</name>
</gene>
<sequence>MEDKSVATDEYLEPLTATYLEVARLEAVLNGLVEHKVEAIKNEKSNKRLASSIWSSPNKRKDSSDRKRKRRKHEPIKYKKTSRSKQRVSTSSPESPRYGVGIARPLLHEDEAYLHSPCFCGEDVVEVINPAASYEDRDYISLKIDDLELDEEEEAERRRARRMRRRRRRKRRRRMKAQMASAVAVVENVKVIDPDELPQRAKWTIIATACLLLFMCLMLVGVTLRMAPLIDDMVRKENEELMNSLQRESNDETAIDDQIMSSAAPET</sequence>
<accession>A0ABM1MFL0</accession>
<protein>
    <submittedName>
        <fullName evidence="4">Uncharacterized protein LOC108560357</fullName>
    </submittedName>
</protein>
<dbReference type="Proteomes" id="UP000695000">
    <property type="component" value="Unplaced"/>
</dbReference>